<dbReference type="InterPro" id="IPR032710">
    <property type="entry name" value="NTF2-like_dom_sf"/>
</dbReference>
<evidence type="ECO:0000313" key="1">
    <source>
        <dbReference type="EMBL" id="MDR6537121.1"/>
    </source>
</evidence>
<dbReference type="InterPro" id="IPR009959">
    <property type="entry name" value="Cyclase_SnoaL-like"/>
</dbReference>
<protein>
    <submittedName>
        <fullName evidence="1">Ester cyclase</fullName>
    </submittedName>
</protein>
<sequence length="146" mass="16675">MRPTDLSALYLEYIACLNQQDWAALGRFVDDEVSHNGRRIELVGYRDMLERDFREIPDLHFSVALLVAEPPHVASRLAFVCRPQGTFLGLPVNGKRVAFAENVFYEFRGRKIWQVWSVIDKAAIEAQLQAGPRIHDDVVTPRLAPE</sequence>
<organism evidence="1 2">
    <name type="scientific">Variovorax soli</name>
    <dbReference type="NCBI Taxonomy" id="376815"/>
    <lineage>
        <taxon>Bacteria</taxon>
        <taxon>Pseudomonadati</taxon>
        <taxon>Pseudomonadota</taxon>
        <taxon>Betaproteobacteria</taxon>
        <taxon>Burkholderiales</taxon>
        <taxon>Comamonadaceae</taxon>
        <taxon>Variovorax</taxon>
    </lineage>
</organism>
<dbReference type="Gene3D" id="3.10.450.50">
    <property type="match status" value="1"/>
</dbReference>
<dbReference type="Pfam" id="PF07366">
    <property type="entry name" value="SnoaL"/>
    <property type="match status" value="1"/>
</dbReference>
<keyword evidence="2" id="KW-1185">Reference proteome</keyword>
<evidence type="ECO:0000313" key="2">
    <source>
        <dbReference type="Proteomes" id="UP001184230"/>
    </source>
</evidence>
<name>A0ABU1NGX3_9BURK</name>
<dbReference type="PANTHER" id="PTHR38436">
    <property type="entry name" value="POLYKETIDE CYCLASE SNOAL-LIKE DOMAIN"/>
    <property type="match status" value="1"/>
</dbReference>
<dbReference type="PANTHER" id="PTHR38436:SF1">
    <property type="entry name" value="ESTER CYCLASE"/>
    <property type="match status" value="1"/>
</dbReference>
<comment type="caution">
    <text evidence="1">The sequence shown here is derived from an EMBL/GenBank/DDBJ whole genome shotgun (WGS) entry which is preliminary data.</text>
</comment>
<accession>A0ABU1NGX3</accession>
<reference evidence="1 2" key="1">
    <citation type="submission" date="2023-07" db="EMBL/GenBank/DDBJ databases">
        <title>Sorghum-associated microbial communities from plants grown in Nebraska, USA.</title>
        <authorList>
            <person name="Schachtman D."/>
        </authorList>
    </citation>
    <scope>NUCLEOTIDE SEQUENCE [LARGE SCALE GENOMIC DNA]</scope>
    <source>
        <strain evidence="1 2">DS1781</strain>
    </source>
</reference>
<proteinExistence type="predicted"/>
<dbReference type="Proteomes" id="UP001184230">
    <property type="component" value="Unassembled WGS sequence"/>
</dbReference>
<gene>
    <name evidence="1" type="ORF">J2739_002894</name>
</gene>
<dbReference type="SUPFAM" id="SSF54427">
    <property type="entry name" value="NTF2-like"/>
    <property type="match status" value="1"/>
</dbReference>
<dbReference type="EMBL" id="JAVDRF010000005">
    <property type="protein sequence ID" value="MDR6537121.1"/>
    <property type="molecule type" value="Genomic_DNA"/>
</dbReference>
<dbReference type="RefSeq" id="WP_309902753.1">
    <property type="nucleotide sequence ID" value="NZ_JAVDRF010000005.1"/>
</dbReference>